<proteinExistence type="predicted"/>
<sequence>MATFLHTSALHTTHPELHPEPYGECTPWTGINGLAGTFNCHEWEPPSPRPFSRLAAGYPNHGEDVPIS</sequence>
<evidence type="ECO:0000313" key="2">
    <source>
        <dbReference type="EMBL" id="KAK1130197.1"/>
    </source>
</evidence>
<comment type="caution">
    <text evidence="2">The sequence shown here is derived from an EMBL/GenBank/DDBJ whole genome shotgun (WGS) entry which is preliminary data.</text>
</comment>
<dbReference type="Proteomes" id="UP001177670">
    <property type="component" value="Unassembled WGS sequence"/>
</dbReference>
<reference evidence="2" key="1">
    <citation type="submission" date="2021-10" db="EMBL/GenBank/DDBJ databases">
        <title>Melipona bicolor Genome sequencing and assembly.</title>
        <authorList>
            <person name="Araujo N.S."/>
            <person name="Arias M.C."/>
        </authorList>
    </citation>
    <scope>NUCLEOTIDE SEQUENCE</scope>
    <source>
        <strain evidence="2">USP_2M_L1-L4_2017</strain>
        <tissue evidence="2">Whole body</tissue>
    </source>
</reference>
<accession>A0AA40G393</accession>
<gene>
    <name evidence="2" type="ORF">K0M31_018337</name>
</gene>
<keyword evidence="3" id="KW-1185">Reference proteome</keyword>
<dbReference type="EMBL" id="JAHYIQ010000007">
    <property type="protein sequence ID" value="KAK1130197.1"/>
    <property type="molecule type" value="Genomic_DNA"/>
</dbReference>
<protein>
    <submittedName>
        <fullName evidence="2">Uncharacterized protein</fullName>
    </submittedName>
</protein>
<organism evidence="2 3">
    <name type="scientific">Melipona bicolor</name>
    <dbReference type="NCBI Taxonomy" id="60889"/>
    <lineage>
        <taxon>Eukaryota</taxon>
        <taxon>Metazoa</taxon>
        <taxon>Ecdysozoa</taxon>
        <taxon>Arthropoda</taxon>
        <taxon>Hexapoda</taxon>
        <taxon>Insecta</taxon>
        <taxon>Pterygota</taxon>
        <taxon>Neoptera</taxon>
        <taxon>Endopterygota</taxon>
        <taxon>Hymenoptera</taxon>
        <taxon>Apocrita</taxon>
        <taxon>Aculeata</taxon>
        <taxon>Apoidea</taxon>
        <taxon>Anthophila</taxon>
        <taxon>Apidae</taxon>
        <taxon>Melipona</taxon>
    </lineage>
</organism>
<feature type="region of interest" description="Disordered" evidence="1">
    <location>
        <begin position="1"/>
        <end position="20"/>
    </location>
</feature>
<evidence type="ECO:0000256" key="1">
    <source>
        <dbReference type="SAM" id="MobiDB-lite"/>
    </source>
</evidence>
<dbReference type="AlphaFoldDB" id="A0AA40G393"/>
<name>A0AA40G393_9HYME</name>
<feature type="compositionally biased region" description="Polar residues" evidence="1">
    <location>
        <begin position="1"/>
        <end position="11"/>
    </location>
</feature>
<feature type="non-terminal residue" evidence="2">
    <location>
        <position position="68"/>
    </location>
</feature>
<evidence type="ECO:0000313" key="3">
    <source>
        <dbReference type="Proteomes" id="UP001177670"/>
    </source>
</evidence>